<dbReference type="SUPFAM" id="SSF53335">
    <property type="entry name" value="S-adenosyl-L-methionine-dependent methyltransferases"/>
    <property type="match status" value="1"/>
</dbReference>
<name>A0A934KCB7_9BACT</name>
<evidence type="ECO:0000256" key="1">
    <source>
        <dbReference type="ARBA" id="ARBA00022603"/>
    </source>
</evidence>
<dbReference type="NCBIfam" id="TIGR03438">
    <property type="entry name" value="egtD_ergothio"/>
    <property type="match status" value="1"/>
</dbReference>
<evidence type="ECO:0000313" key="5">
    <source>
        <dbReference type="Proteomes" id="UP000612893"/>
    </source>
</evidence>
<dbReference type="InterPro" id="IPR051128">
    <property type="entry name" value="EgtD_Methyltrsf_superfamily"/>
</dbReference>
<comment type="caution">
    <text evidence="4">The sequence shown here is derived from an EMBL/GenBank/DDBJ whole genome shotgun (WGS) entry which is preliminary data.</text>
</comment>
<dbReference type="PANTHER" id="PTHR43397">
    <property type="entry name" value="ERGOTHIONEINE BIOSYNTHESIS PROTEIN 1"/>
    <property type="match status" value="1"/>
</dbReference>
<dbReference type="InterPro" id="IPR017804">
    <property type="entry name" value="MeTrfase_EgtD-like"/>
</dbReference>
<dbReference type="RefSeq" id="WP_338203417.1">
    <property type="nucleotide sequence ID" value="NZ_JAEKNR010000174.1"/>
</dbReference>
<proteinExistence type="predicted"/>
<evidence type="ECO:0000256" key="2">
    <source>
        <dbReference type="ARBA" id="ARBA00022679"/>
    </source>
</evidence>
<dbReference type="AlphaFoldDB" id="A0A934KCB7"/>
<dbReference type="InterPro" id="IPR029063">
    <property type="entry name" value="SAM-dependent_MTases_sf"/>
</dbReference>
<keyword evidence="5" id="KW-1185">Reference proteome</keyword>
<reference evidence="4" key="1">
    <citation type="submission" date="2020-10" db="EMBL/GenBank/DDBJ databases">
        <title>Ca. Dormibacterota MAGs.</title>
        <authorList>
            <person name="Montgomery K."/>
        </authorList>
    </citation>
    <scope>NUCLEOTIDE SEQUENCE [LARGE SCALE GENOMIC DNA]</scope>
    <source>
        <strain evidence="4">SC8812_S17_10</strain>
    </source>
</reference>
<dbReference type="EMBL" id="JAEKNR010000174">
    <property type="protein sequence ID" value="MBJ7599798.1"/>
    <property type="molecule type" value="Genomic_DNA"/>
</dbReference>
<keyword evidence="1 4" id="KW-0489">Methyltransferase</keyword>
<gene>
    <name evidence="4" type="primary">egtD</name>
    <name evidence="4" type="ORF">JF922_17190</name>
</gene>
<protein>
    <submittedName>
        <fullName evidence="4">L-histidine N(Alpha)-methyltransferase</fullName>
        <ecNumber evidence="4">2.1.1.44</ecNumber>
    </submittedName>
</protein>
<dbReference type="Pfam" id="PF10017">
    <property type="entry name" value="Methyltransf_33"/>
    <property type="match status" value="1"/>
</dbReference>
<evidence type="ECO:0000259" key="3">
    <source>
        <dbReference type="Pfam" id="PF10017"/>
    </source>
</evidence>
<accession>A0A934KCB7</accession>
<organism evidence="4 5">
    <name type="scientific">Candidatus Nephthysia bennettiae</name>
    <dbReference type="NCBI Taxonomy" id="3127016"/>
    <lineage>
        <taxon>Bacteria</taxon>
        <taxon>Bacillati</taxon>
        <taxon>Candidatus Dormiibacterota</taxon>
        <taxon>Candidatus Dormibacteria</taxon>
        <taxon>Candidatus Dormibacterales</taxon>
        <taxon>Candidatus Dormibacteraceae</taxon>
        <taxon>Candidatus Nephthysia</taxon>
    </lineage>
</organism>
<dbReference type="Gene3D" id="3.40.50.150">
    <property type="entry name" value="Vaccinia Virus protein VP39"/>
    <property type="match status" value="1"/>
</dbReference>
<dbReference type="GO" id="GO:0052706">
    <property type="term" value="F:L-histidine N(alpha)-methyltransferase activity"/>
    <property type="evidence" value="ECO:0007669"/>
    <property type="project" value="UniProtKB-EC"/>
</dbReference>
<keyword evidence="2 4" id="KW-0808">Transferase</keyword>
<dbReference type="GO" id="GO:0032259">
    <property type="term" value="P:methylation"/>
    <property type="evidence" value="ECO:0007669"/>
    <property type="project" value="UniProtKB-KW"/>
</dbReference>
<dbReference type="PIRSF" id="PIRSF018005">
    <property type="entry name" value="UCP018005"/>
    <property type="match status" value="1"/>
</dbReference>
<dbReference type="InterPro" id="IPR035094">
    <property type="entry name" value="EgtD"/>
</dbReference>
<evidence type="ECO:0000313" key="4">
    <source>
        <dbReference type="EMBL" id="MBJ7599798.1"/>
    </source>
</evidence>
<dbReference type="InterPro" id="IPR019257">
    <property type="entry name" value="MeTrfase_dom"/>
</dbReference>
<dbReference type="EC" id="2.1.1.44" evidence="4"/>
<sequence length="327" mass="36842">MSLAPITIAIHTFGQDVLDDLVRDVRLGLTTRPRSLPPRWFYDDRGSDLFEAITELPEYYQTRTEAAILRRIAPEVLALVRPDTLVELGAGAAVKTQALIEAGVRDGLSCFLPFDISEPTLQQTARRLAGDYPSLRVYAMVGEFKRHLQSVPRYGRQLVVFLGGTIGNFDELERKEFLDRVGGLLQPGDAFLLGIDLVKDEADLVAAYDDAQGVTAEFNLNVLRVVNRELDADFDLEAFEHVAVFNRSRERIEMYLRSRRPQRVRIPGARLEVDFEQGEMLMTEISQKFTRASVERSLGASGLSLGEWYTDPDERFALCLCRSDRGP</sequence>
<dbReference type="Proteomes" id="UP000612893">
    <property type="component" value="Unassembled WGS sequence"/>
</dbReference>
<feature type="domain" description="Histidine-specific methyltransferase SAM-dependent" evidence="3">
    <location>
        <begin position="23"/>
        <end position="322"/>
    </location>
</feature>
<dbReference type="PANTHER" id="PTHR43397:SF1">
    <property type="entry name" value="ERGOTHIONEINE BIOSYNTHESIS PROTEIN 1"/>
    <property type="match status" value="1"/>
</dbReference>